<dbReference type="KEGG" id="emo:DM558_12335"/>
<keyword evidence="2" id="KW-1185">Reference proteome</keyword>
<dbReference type="Proteomes" id="UP000273143">
    <property type="component" value="Chromosome"/>
</dbReference>
<name>A0A451ENZ8_9GAMM</name>
<dbReference type="AlphaFoldDB" id="A0A451ENZ8"/>
<sequence>MSVNKRILEPDLTAEIAPRKGAAGFLLGEELRTFESRVGSVKWFNNVQEALASLPANEGWIAYSKELRNAWHTRTWYDYIFIYKNDILSLCFNSINWQLYEISVGEGYLGKFNNVKVGDDLLVLEDYFELDFDDGDRNYLIMKDNVTIEGISFRTDCLAALEYAPKQKIEYIIVANWDWRSEID</sequence>
<accession>A0A451ENZ8</accession>
<reference evidence="2" key="1">
    <citation type="submission" date="2018-06" db="EMBL/GenBank/DDBJ databases">
        <title>Complete genome of Pseudomonas insecticola strain QZS01.</title>
        <authorList>
            <person name="Wang J."/>
            <person name="Su Q."/>
        </authorList>
    </citation>
    <scope>NUCLEOTIDE SEQUENCE [LARGE SCALE GENOMIC DNA]</scope>
    <source>
        <strain evidence="2">QZS01</strain>
    </source>
</reference>
<protein>
    <submittedName>
        <fullName evidence="1">Uncharacterized protein</fullName>
    </submittedName>
</protein>
<evidence type="ECO:0000313" key="2">
    <source>
        <dbReference type="Proteomes" id="UP000273143"/>
    </source>
</evidence>
<dbReference type="EMBL" id="CP029822">
    <property type="protein sequence ID" value="AZS51508.1"/>
    <property type="molecule type" value="Genomic_DNA"/>
</dbReference>
<gene>
    <name evidence="1" type="ORF">DM558_12335</name>
</gene>
<dbReference type="RefSeq" id="WP_127164258.1">
    <property type="nucleotide sequence ID" value="NZ_CP029822.1"/>
</dbReference>
<organism evidence="1 2">
    <name type="scientific">Entomomonas moraniae</name>
    <dbReference type="NCBI Taxonomy" id="2213226"/>
    <lineage>
        <taxon>Bacteria</taxon>
        <taxon>Pseudomonadati</taxon>
        <taxon>Pseudomonadota</taxon>
        <taxon>Gammaproteobacteria</taxon>
        <taxon>Pseudomonadales</taxon>
        <taxon>Pseudomonadaceae</taxon>
        <taxon>Entomomonas</taxon>
    </lineage>
</organism>
<proteinExistence type="predicted"/>
<evidence type="ECO:0000313" key="1">
    <source>
        <dbReference type="EMBL" id="AZS51508.1"/>
    </source>
</evidence>